<feature type="transmembrane region" description="Helical" evidence="1">
    <location>
        <begin position="44"/>
        <end position="61"/>
    </location>
</feature>
<accession>A0ABS3CLS6</accession>
<dbReference type="EMBL" id="JAFKCU010000008">
    <property type="protein sequence ID" value="MBN7818044.1"/>
    <property type="molecule type" value="Genomic_DNA"/>
</dbReference>
<sequence length="71" mass="8452">MNNFPKTPEEIGRFMRMMPYVLVAIPIVWLIFLYLYFATTYSEAVSPGFLAITPIVYVFLLKKHFEFKKLR</sequence>
<evidence type="ECO:0000313" key="2">
    <source>
        <dbReference type="EMBL" id="MBN7818044.1"/>
    </source>
</evidence>
<dbReference type="RefSeq" id="WP_206588708.1">
    <property type="nucleotide sequence ID" value="NZ_JAFKCU010000008.1"/>
</dbReference>
<keyword evidence="1" id="KW-1133">Transmembrane helix</keyword>
<reference evidence="2 3" key="1">
    <citation type="submission" date="2021-03" db="EMBL/GenBank/DDBJ databases">
        <title>novel species isolated from a fishpond in China.</title>
        <authorList>
            <person name="Lu H."/>
            <person name="Cai Z."/>
        </authorList>
    </citation>
    <scope>NUCLEOTIDE SEQUENCE [LARGE SCALE GENOMIC DNA]</scope>
    <source>
        <strain evidence="2 3">YJ13C</strain>
    </source>
</reference>
<feature type="transmembrane region" description="Helical" evidence="1">
    <location>
        <begin position="20"/>
        <end position="38"/>
    </location>
</feature>
<keyword evidence="1" id="KW-0472">Membrane</keyword>
<name>A0ABS3CLS6_9BACT</name>
<evidence type="ECO:0000313" key="3">
    <source>
        <dbReference type="Proteomes" id="UP000664480"/>
    </source>
</evidence>
<comment type="caution">
    <text evidence="2">The sequence shown here is derived from an EMBL/GenBank/DDBJ whole genome shotgun (WGS) entry which is preliminary data.</text>
</comment>
<dbReference type="Proteomes" id="UP000664480">
    <property type="component" value="Unassembled WGS sequence"/>
</dbReference>
<evidence type="ECO:0000256" key="1">
    <source>
        <dbReference type="SAM" id="Phobius"/>
    </source>
</evidence>
<proteinExistence type="predicted"/>
<protein>
    <submittedName>
        <fullName evidence="2">Uncharacterized protein</fullName>
    </submittedName>
</protein>
<keyword evidence="1" id="KW-0812">Transmembrane</keyword>
<gene>
    <name evidence="2" type="ORF">J0A69_21575</name>
</gene>
<keyword evidence="3" id="KW-1185">Reference proteome</keyword>
<organism evidence="2 3">
    <name type="scientific">Algoriphagus pacificus</name>
    <dbReference type="NCBI Taxonomy" id="2811234"/>
    <lineage>
        <taxon>Bacteria</taxon>
        <taxon>Pseudomonadati</taxon>
        <taxon>Bacteroidota</taxon>
        <taxon>Cytophagia</taxon>
        <taxon>Cytophagales</taxon>
        <taxon>Cyclobacteriaceae</taxon>
        <taxon>Algoriphagus</taxon>
    </lineage>
</organism>